<dbReference type="RefSeq" id="WP_257528954.1">
    <property type="nucleotide sequence ID" value="NZ_JANKAS010000001.1"/>
</dbReference>
<dbReference type="InterPro" id="IPR002187">
    <property type="entry name" value="N-reg_PII"/>
</dbReference>
<dbReference type="SMART" id="SM00938">
    <property type="entry name" value="P-II"/>
    <property type="match status" value="1"/>
</dbReference>
<reference evidence="1" key="1">
    <citation type="submission" date="2022-07" db="EMBL/GenBank/DDBJ databases">
        <title>Enhanced cultured diversity of the mouse gut microbiota enables custom-made synthetic communities.</title>
        <authorList>
            <person name="Afrizal A."/>
        </authorList>
    </citation>
    <scope>NUCLEOTIDE SEQUENCE</scope>
    <source>
        <strain evidence="1">DSM 28593</strain>
    </source>
</reference>
<dbReference type="AlphaFoldDB" id="A0AAE3HCY8"/>
<dbReference type="GO" id="GO:0030234">
    <property type="term" value="F:enzyme regulator activity"/>
    <property type="evidence" value="ECO:0007669"/>
    <property type="project" value="InterPro"/>
</dbReference>
<proteinExistence type="predicted"/>
<dbReference type="InterPro" id="IPR015867">
    <property type="entry name" value="N-reg_PII/ATP_PRibTrfase_C"/>
</dbReference>
<accession>A0AAE3HCY8</accession>
<gene>
    <name evidence="1" type="ORF">NSA47_00915</name>
</gene>
<dbReference type="GO" id="GO:0006808">
    <property type="term" value="P:regulation of nitrogen utilization"/>
    <property type="evidence" value="ECO:0007669"/>
    <property type="project" value="InterPro"/>
</dbReference>
<dbReference type="Pfam" id="PF00543">
    <property type="entry name" value="P-II"/>
    <property type="match status" value="1"/>
</dbReference>
<protein>
    <submittedName>
        <fullName evidence="1">P-II family nitrogen regulator</fullName>
    </submittedName>
</protein>
<evidence type="ECO:0000313" key="2">
    <source>
        <dbReference type="Proteomes" id="UP001205748"/>
    </source>
</evidence>
<dbReference type="Gene3D" id="3.30.70.120">
    <property type="match status" value="2"/>
</dbReference>
<keyword evidence="2" id="KW-1185">Reference proteome</keyword>
<dbReference type="PROSITE" id="PS51343">
    <property type="entry name" value="PII_GLNB_DOM"/>
    <property type="match status" value="1"/>
</dbReference>
<name>A0AAE3HCY8_9FIRM</name>
<evidence type="ECO:0000313" key="1">
    <source>
        <dbReference type="EMBL" id="MCR1897551.1"/>
    </source>
</evidence>
<dbReference type="EMBL" id="JANKAS010000001">
    <property type="protein sequence ID" value="MCR1897551.1"/>
    <property type="molecule type" value="Genomic_DNA"/>
</dbReference>
<sequence>MMNTMDIINHELCVVIVNFGLGSKIVRTAEKFGVTGSTILLGRGTVENHILEFLALNDIRKEIVFMIIEESTVSKVLEGLNEKFAFRKPNHGIAFSIPVVNFLGSKKCQYDKNKESRGADNKMYDAIFTIVDRGKAENVIDAAVLAGSKGGTIINGRGSGIHEKSKLFSMVIEPEKEIIMVISEKEKTDHIVSSIREHLEIDRPGNGIMFILDINEAYGLI</sequence>
<dbReference type="InterPro" id="IPR011322">
    <property type="entry name" value="N-reg_PII-like_a/b"/>
</dbReference>
<dbReference type="SUPFAM" id="SSF54913">
    <property type="entry name" value="GlnB-like"/>
    <property type="match status" value="2"/>
</dbReference>
<organism evidence="1 2">
    <name type="scientific">Irregularibacter muris</name>
    <dbReference type="NCBI Taxonomy" id="1796619"/>
    <lineage>
        <taxon>Bacteria</taxon>
        <taxon>Bacillati</taxon>
        <taxon>Bacillota</taxon>
        <taxon>Clostridia</taxon>
        <taxon>Eubacteriales</taxon>
        <taxon>Eubacteriaceae</taxon>
        <taxon>Irregularibacter</taxon>
    </lineage>
</organism>
<comment type="caution">
    <text evidence="1">The sequence shown here is derived from an EMBL/GenBank/DDBJ whole genome shotgun (WGS) entry which is preliminary data.</text>
</comment>
<dbReference type="Proteomes" id="UP001205748">
    <property type="component" value="Unassembled WGS sequence"/>
</dbReference>